<keyword evidence="7 8" id="KW-0472">Membrane</keyword>
<dbReference type="GO" id="GO:0005886">
    <property type="term" value="C:plasma membrane"/>
    <property type="evidence" value="ECO:0007669"/>
    <property type="project" value="UniProtKB-SubCell"/>
</dbReference>
<dbReference type="Pfam" id="PF03547">
    <property type="entry name" value="Mem_trans"/>
    <property type="match status" value="1"/>
</dbReference>
<feature type="transmembrane region" description="Helical" evidence="8">
    <location>
        <begin position="220"/>
        <end position="242"/>
    </location>
</feature>
<protein>
    <submittedName>
        <fullName evidence="9">AEC family transporter</fullName>
    </submittedName>
</protein>
<dbReference type="AlphaFoldDB" id="A0AB39UV52"/>
<gene>
    <name evidence="9" type="ORF">AAIA72_12760</name>
</gene>
<organism evidence="9">
    <name type="scientific">Thermohahella caldifontis</name>
    <dbReference type="NCBI Taxonomy" id="3142973"/>
    <lineage>
        <taxon>Bacteria</taxon>
        <taxon>Pseudomonadati</taxon>
        <taxon>Pseudomonadota</taxon>
        <taxon>Gammaproteobacteria</taxon>
        <taxon>Oceanospirillales</taxon>
        <taxon>Hahellaceae</taxon>
        <taxon>Thermohahella</taxon>
    </lineage>
</organism>
<dbReference type="PANTHER" id="PTHR36838">
    <property type="entry name" value="AUXIN EFFLUX CARRIER FAMILY PROTEIN"/>
    <property type="match status" value="1"/>
</dbReference>
<evidence type="ECO:0000256" key="4">
    <source>
        <dbReference type="ARBA" id="ARBA00022475"/>
    </source>
</evidence>
<sequence length="306" mass="31860">MLTQSLMPVFALILTGLALRRLDFPSAAFWPGAEKLMYYVLFPALLVLKLTYASTAGLDLPRIGLVLLGGFGLASVILLVLQRLFRWSGPVFTSVYQGGIRFNSYVLLATVAALHGDAGIATAAVIMALMIPLINVLCILVFARHGSGSVAGLRGTLRAVITNPLILSCVAGLALNLSGIRFHPVLKDSLGFLGDMALPLGLLCVGAGMELRALREAGSALVVSSAFKLLAMPWLLAGAAALAGLPPLSIQVLALFGAMPTATASYILARQLGGHAGLMAGLISAQTLLAMLSLPVVLSAVHRVLL</sequence>
<feature type="transmembrane region" description="Helical" evidence="8">
    <location>
        <begin position="155"/>
        <end position="177"/>
    </location>
</feature>
<evidence type="ECO:0000256" key="7">
    <source>
        <dbReference type="ARBA" id="ARBA00023136"/>
    </source>
</evidence>
<evidence type="ECO:0000256" key="5">
    <source>
        <dbReference type="ARBA" id="ARBA00022692"/>
    </source>
</evidence>
<accession>A0AB39UV52</accession>
<feature type="transmembrane region" description="Helical" evidence="8">
    <location>
        <begin position="248"/>
        <end position="269"/>
    </location>
</feature>
<comment type="similarity">
    <text evidence="2">Belongs to the auxin efflux carrier (TC 2.A.69) family.</text>
</comment>
<proteinExistence type="inferred from homology"/>
<feature type="transmembrane region" description="Helical" evidence="8">
    <location>
        <begin position="189"/>
        <end position="208"/>
    </location>
</feature>
<evidence type="ECO:0000256" key="8">
    <source>
        <dbReference type="SAM" id="Phobius"/>
    </source>
</evidence>
<name>A0AB39UV52_9GAMM</name>
<evidence type="ECO:0000256" key="2">
    <source>
        <dbReference type="ARBA" id="ARBA00010145"/>
    </source>
</evidence>
<evidence type="ECO:0000256" key="1">
    <source>
        <dbReference type="ARBA" id="ARBA00004651"/>
    </source>
</evidence>
<feature type="transmembrane region" description="Helical" evidence="8">
    <location>
        <begin position="276"/>
        <end position="301"/>
    </location>
</feature>
<dbReference type="GO" id="GO:0055085">
    <property type="term" value="P:transmembrane transport"/>
    <property type="evidence" value="ECO:0007669"/>
    <property type="project" value="InterPro"/>
</dbReference>
<dbReference type="PANTHER" id="PTHR36838:SF4">
    <property type="entry name" value="AUXIN EFFLUX CARRIER FAMILY PROTEIN"/>
    <property type="match status" value="1"/>
</dbReference>
<evidence type="ECO:0000256" key="6">
    <source>
        <dbReference type="ARBA" id="ARBA00022989"/>
    </source>
</evidence>
<reference evidence="9" key="1">
    <citation type="submission" date="2024-05" db="EMBL/GenBank/DDBJ databases">
        <title>Genome sequencing of novel strain.</title>
        <authorList>
            <person name="Ganbat D."/>
            <person name="Ganbat S."/>
            <person name="Lee S.-J."/>
        </authorList>
    </citation>
    <scope>NUCLEOTIDE SEQUENCE</scope>
    <source>
        <strain evidence="9">SMD15-11</strain>
    </source>
</reference>
<dbReference type="RefSeq" id="WP_369600696.1">
    <property type="nucleotide sequence ID" value="NZ_CP154858.1"/>
</dbReference>
<dbReference type="KEGG" id="tcd:AAIA72_12760"/>
<feature type="transmembrane region" description="Helical" evidence="8">
    <location>
        <begin position="60"/>
        <end position="81"/>
    </location>
</feature>
<comment type="subcellular location">
    <subcellularLocation>
        <location evidence="1">Cell membrane</location>
        <topology evidence="1">Multi-pass membrane protein</topology>
    </subcellularLocation>
</comment>
<evidence type="ECO:0000256" key="3">
    <source>
        <dbReference type="ARBA" id="ARBA00022448"/>
    </source>
</evidence>
<keyword evidence="3" id="KW-0813">Transport</keyword>
<keyword evidence="6 8" id="KW-1133">Transmembrane helix</keyword>
<keyword evidence="5 8" id="KW-0812">Transmembrane</keyword>
<evidence type="ECO:0000313" key="9">
    <source>
        <dbReference type="EMBL" id="XDT71671.1"/>
    </source>
</evidence>
<feature type="transmembrane region" description="Helical" evidence="8">
    <location>
        <begin position="36"/>
        <end position="54"/>
    </location>
</feature>
<dbReference type="Gene3D" id="1.20.1530.20">
    <property type="match status" value="1"/>
</dbReference>
<keyword evidence="4" id="KW-1003">Cell membrane</keyword>
<dbReference type="InterPro" id="IPR004776">
    <property type="entry name" value="Mem_transp_PIN-like"/>
</dbReference>
<dbReference type="InterPro" id="IPR038770">
    <property type="entry name" value="Na+/solute_symporter_sf"/>
</dbReference>
<dbReference type="EMBL" id="CP154858">
    <property type="protein sequence ID" value="XDT71671.1"/>
    <property type="molecule type" value="Genomic_DNA"/>
</dbReference>
<feature type="transmembrane region" description="Helical" evidence="8">
    <location>
        <begin position="120"/>
        <end position="143"/>
    </location>
</feature>